<dbReference type="EMBL" id="CP121309">
    <property type="protein sequence ID" value="WFP93842.1"/>
    <property type="molecule type" value="Genomic_DNA"/>
</dbReference>
<reference evidence="1" key="1">
    <citation type="submission" date="2022-06" db="EMBL/GenBank/DDBJ databases">
        <title>Physiological and biochemical characterization and genomic elucidation of a strain of the genus Ensifer adhaerens M8 that combines arsenic oxidation and chromium reduction.</title>
        <authorList>
            <person name="Li X."/>
            <person name="Yu c."/>
        </authorList>
    </citation>
    <scope>NUCLEOTIDE SEQUENCE</scope>
    <source>
        <strain evidence="1">M8</strain>
        <plasmid evidence="1">pA</plasmid>
    </source>
</reference>
<dbReference type="RefSeq" id="WP_156400770.1">
    <property type="nucleotide sequence ID" value="NZ_CAXURO020000002.1"/>
</dbReference>
<protein>
    <submittedName>
        <fullName evidence="1">Uncharacterized protein</fullName>
    </submittedName>
</protein>
<geneLocation type="plasmid" evidence="2 4">
    <name>unnamedA</name>
</geneLocation>
<keyword evidence="1" id="KW-0614">Plasmid</keyword>
<dbReference type="Proteomes" id="UP001214094">
    <property type="component" value="Plasmid unnamedA"/>
</dbReference>
<accession>A0A9Q9DC80</accession>
<evidence type="ECO:0000313" key="4">
    <source>
        <dbReference type="Proteomes" id="UP001214094"/>
    </source>
</evidence>
<sequence>MRAIRVISALVVVDGIAGEAMAEDGVRPSAAGPTPKGRIVSGAFEMDFTKIP</sequence>
<dbReference type="GeneID" id="42983351"/>
<dbReference type="EMBL" id="CP098808">
    <property type="protein sequence ID" value="USJ26453.1"/>
    <property type="molecule type" value="Genomic_DNA"/>
</dbReference>
<gene>
    <name evidence="1" type="ORF">NE863_21060</name>
    <name evidence="2" type="ORF">P4B07_21645</name>
</gene>
<dbReference type="AlphaFoldDB" id="A0A9Q9DC80"/>
<evidence type="ECO:0000313" key="2">
    <source>
        <dbReference type="EMBL" id="WFP93842.1"/>
    </source>
</evidence>
<reference evidence="2 4" key="2">
    <citation type="submission" date="2023-03" db="EMBL/GenBank/DDBJ databases">
        <title>Comparative genome and transcriptome analysis combination mining strategies for increasing vitamin B12 production of Ensifer adhaerens strain.</title>
        <authorList>
            <person name="Yongheng L."/>
        </authorList>
    </citation>
    <scope>NUCLEOTIDE SEQUENCE [LARGE SCALE GENOMIC DNA]</scope>
    <source>
        <strain evidence="2 4">Casida A-T305</strain>
        <plasmid evidence="2 4">unnamedA</plasmid>
    </source>
</reference>
<keyword evidence="4" id="KW-1185">Reference proteome</keyword>
<dbReference type="Proteomes" id="UP001055460">
    <property type="component" value="Plasmid pA"/>
</dbReference>
<organism evidence="1 3">
    <name type="scientific">Ensifer adhaerens</name>
    <name type="common">Sinorhizobium morelense</name>
    <dbReference type="NCBI Taxonomy" id="106592"/>
    <lineage>
        <taxon>Bacteria</taxon>
        <taxon>Pseudomonadati</taxon>
        <taxon>Pseudomonadota</taxon>
        <taxon>Alphaproteobacteria</taxon>
        <taxon>Hyphomicrobiales</taxon>
        <taxon>Rhizobiaceae</taxon>
        <taxon>Sinorhizobium/Ensifer group</taxon>
        <taxon>Ensifer</taxon>
    </lineage>
</organism>
<geneLocation type="plasmid" evidence="1 3">
    <name>pA</name>
</geneLocation>
<proteinExistence type="predicted"/>
<name>A0A9Q9DC80_ENSAD</name>
<evidence type="ECO:0000313" key="1">
    <source>
        <dbReference type="EMBL" id="USJ26453.1"/>
    </source>
</evidence>
<evidence type="ECO:0000313" key="3">
    <source>
        <dbReference type="Proteomes" id="UP001055460"/>
    </source>
</evidence>